<name>A0AAD8REQ5_LOLMU</name>
<dbReference type="AlphaFoldDB" id="A0AAD8REQ5"/>
<sequence>MADATPLLAGLPDEIVIWEILVRLSPKSLLRCRPVSRAWRRATSTRSFLQANHGRQPALPIVFVNRSILAFDHRDDADHQLHTVAQLDEVLYLQASCDGLLVLSRYGTADTRFSICNPATRQHAPFGAPADLNVMGMYAHRPTGEYRLLLHRRTQRRWTFADPRQEIVCCVLALGSDQPPRHVGWPDTAPPCFDPPAFVHGNLHWYPSYYRAQMKPVLVFDTIAETFRQMRAPSAPSSSSRVVEIDGTLGVYSRNRTTKAVEVWVLQSYECEVWELKHRIQLPVEEIRGRFDGCGGYWVMDVVSSVDADVILLLSIGPWLLYVDSNGKLVDSFNRGGQGLSLAGFRLKQTLVPHSFFTALEGYSVNASPFI</sequence>
<proteinExistence type="predicted"/>
<dbReference type="PANTHER" id="PTHR31672">
    <property type="entry name" value="BNACNNG10540D PROTEIN"/>
    <property type="match status" value="1"/>
</dbReference>
<dbReference type="NCBIfam" id="TIGR01640">
    <property type="entry name" value="F_box_assoc_1"/>
    <property type="match status" value="1"/>
</dbReference>
<dbReference type="InterPro" id="IPR017451">
    <property type="entry name" value="F-box-assoc_interact_dom"/>
</dbReference>
<evidence type="ECO:0000259" key="1">
    <source>
        <dbReference type="SMART" id="SM00256"/>
    </source>
</evidence>
<dbReference type="InterPro" id="IPR013187">
    <property type="entry name" value="F-box-assoc_dom_typ3"/>
</dbReference>
<dbReference type="InterPro" id="IPR050796">
    <property type="entry name" value="SCF_F-box_component"/>
</dbReference>
<feature type="domain" description="F-box" evidence="1">
    <location>
        <begin position="11"/>
        <end position="52"/>
    </location>
</feature>
<comment type="caution">
    <text evidence="2">The sequence shown here is derived from an EMBL/GenBank/DDBJ whole genome shotgun (WGS) entry which is preliminary data.</text>
</comment>
<dbReference type="InterPro" id="IPR036047">
    <property type="entry name" value="F-box-like_dom_sf"/>
</dbReference>
<dbReference type="InterPro" id="IPR001810">
    <property type="entry name" value="F-box_dom"/>
</dbReference>
<reference evidence="2" key="1">
    <citation type="submission" date="2023-07" db="EMBL/GenBank/DDBJ databases">
        <title>A chromosome-level genome assembly of Lolium multiflorum.</title>
        <authorList>
            <person name="Chen Y."/>
            <person name="Copetti D."/>
            <person name="Kolliker R."/>
            <person name="Studer B."/>
        </authorList>
    </citation>
    <scope>NUCLEOTIDE SEQUENCE</scope>
    <source>
        <strain evidence="2">02402/16</strain>
        <tissue evidence="2">Leaf</tissue>
    </source>
</reference>
<dbReference type="SUPFAM" id="SSF81383">
    <property type="entry name" value="F-box domain"/>
    <property type="match status" value="1"/>
</dbReference>
<evidence type="ECO:0000313" key="3">
    <source>
        <dbReference type="Proteomes" id="UP001231189"/>
    </source>
</evidence>
<dbReference type="Pfam" id="PF08268">
    <property type="entry name" value="FBA_3"/>
    <property type="match status" value="1"/>
</dbReference>
<organism evidence="2 3">
    <name type="scientific">Lolium multiflorum</name>
    <name type="common">Italian ryegrass</name>
    <name type="synonym">Lolium perenne subsp. multiflorum</name>
    <dbReference type="NCBI Taxonomy" id="4521"/>
    <lineage>
        <taxon>Eukaryota</taxon>
        <taxon>Viridiplantae</taxon>
        <taxon>Streptophyta</taxon>
        <taxon>Embryophyta</taxon>
        <taxon>Tracheophyta</taxon>
        <taxon>Spermatophyta</taxon>
        <taxon>Magnoliopsida</taxon>
        <taxon>Liliopsida</taxon>
        <taxon>Poales</taxon>
        <taxon>Poaceae</taxon>
        <taxon>BOP clade</taxon>
        <taxon>Pooideae</taxon>
        <taxon>Poodae</taxon>
        <taxon>Poeae</taxon>
        <taxon>Poeae Chloroplast Group 2 (Poeae type)</taxon>
        <taxon>Loliodinae</taxon>
        <taxon>Loliinae</taxon>
        <taxon>Lolium</taxon>
    </lineage>
</organism>
<dbReference type="Proteomes" id="UP001231189">
    <property type="component" value="Unassembled WGS sequence"/>
</dbReference>
<protein>
    <recommendedName>
        <fullName evidence="1">F-box domain-containing protein</fullName>
    </recommendedName>
</protein>
<dbReference type="Pfam" id="PF12937">
    <property type="entry name" value="F-box-like"/>
    <property type="match status" value="1"/>
</dbReference>
<dbReference type="Gene3D" id="1.20.1280.50">
    <property type="match status" value="1"/>
</dbReference>
<dbReference type="PANTHER" id="PTHR31672:SF2">
    <property type="entry name" value="F-BOX DOMAIN-CONTAINING PROTEIN"/>
    <property type="match status" value="1"/>
</dbReference>
<keyword evidence="3" id="KW-1185">Reference proteome</keyword>
<evidence type="ECO:0000313" key="2">
    <source>
        <dbReference type="EMBL" id="KAK1620273.1"/>
    </source>
</evidence>
<dbReference type="SMART" id="SM00256">
    <property type="entry name" value="FBOX"/>
    <property type="match status" value="1"/>
</dbReference>
<dbReference type="EMBL" id="JAUUTY010000006">
    <property type="protein sequence ID" value="KAK1620273.1"/>
    <property type="molecule type" value="Genomic_DNA"/>
</dbReference>
<accession>A0AAD8REQ5</accession>
<gene>
    <name evidence="2" type="ORF">QYE76_025790</name>
</gene>